<dbReference type="InterPro" id="IPR036278">
    <property type="entry name" value="Sialidase_sf"/>
</dbReference>
<accession>A0A1H2WKN2</accession>
<dbReference type="InterPro" id="IPR031778">
    <property type="entry name" value="Sortilin_N"/>
</dbReference>
<evidence type="ECO:0000256" key="2">
    <source>
        <dbReference type="SAM" id="SignalP"/>
    </source>
</evidence>
<dbReference type="InterPro" id="IPR015943">
    <property type="entry name" value="WD40/YVTN_repeat-like_dom_sf"/>
</dbReference>
<feature type="domain" description="Sortilin N-terminal" evidence="3">
    <location>
        <begin position="650"/>
        <end position="731"/>
    </location>
</feature>
<dbReference type="SUPFAM" id="SSF110296">
    <property type="entry name" value="Oligoxyloglucan reducing end-specific cellobiohydrolase"/>
    <property type="match status" value="1"/>
</dbReference>
<evidence type="ECO:0000313" key="5">
    <source>
        <dbReference type="Proteomes" id="UP000182771"/>
    </source>
</evidence>
<evidence type="ECO:0000313" key="4">
    <source>
        <dbReference type="EMBL" id="SDW81182.1"/>
    </source>
</evidence>
<feature type="signal peptide" evidence="2">
    <location>
        <begin position="1"/>
        <end position="18"/>
    </location>
</feature>
<sequence>MKRIFLAATMLLSFASIAQVQNRQEMIRSQNLQKSWVKNIPFQALEISRGAGKIIQVERNPNNPYELYVALAESGVWYSENNGASFSPTFADFMTPQADAMAVDWDNHTLWVANHQGVFFKEQGKDWQATSPVGNILVRQITLLSPTNLCLSAMGEGDSIQGVLCTTDKGKNWNQTFGQVGVNELKKAPSAPETLFLAAWDCAFSPSNITAAGKQSGIYKSNNAGATWELITGAGSGFPQGNIGKISLAVFSPTSLYALVDNRERAKEDPSNLNLQSLSAKDFLALDDERISQYIYNHSLEKKYSVDNLREAVRSGAVKVSDLTRFTDALPAVIGAEIYYSADGGKSWVKKNNKPLTNVFYNKGYEVGALAVNPKQENELYLSGVPLLRSNNGGITWTLLKDNPKEQKVHQLFADEHQLILVTDQGMFQSLDQGRTWAKQQMPQTASVISLSIGKPENDTFYTSILNEGVFKHTTSGWSFLSPEKGALVVTPENKFFLSQPLGSILLLRQNKVTLPYDKKTKQRYPLQTALALSPQNNTILYAGTNTLFQSLNEGKQWNTISPDLTNGDKGGILSYGTISAICESPFQFGLLYTGSDDGMIYTSQNGGVSWQMIYSSFPTPNRVACLLASKHTQERVYAILQNDNHQALLFRSNNMGKSWDNLKANLPEETLNVIVEDPANEQVLYLGTENGLYVSFDMGEKWHPFKENLPRSSVSAIAINPQNNQLYVGTKGHGFFTANVTSLRELRAAVQAQLFYPLKETYTIAYSPKWGNAPSPWQAPEEPVLYLESFASKDNNTIKISVVKNKITLAKFTYQTKVGFNFIPFDLTFVEDGRIAYEKKLLTTFKKADNGKYYLPKGNYQIIFESDGFEEERTLVIE</sequence>
<dbReference type="Pfam" id="PF15902">
    <property type="entry name" value="Sortilin-Vps10"/>
    <property type="match status" value="1"/>
</dbReference>
<dbReference type="GeneID" id="85017354"/>
<dbReference type="PANTHER" id="PTHR43739:SF5">
    <property type="entry name" value="EXO-ALPHA-SIALIDASE"/>
    <property type="match status" value="1"/>
</dbReference>
<keyword evidence="5" id="KW-1185">Reference proteome</keyword>
<dbReference type="OrthoDB" id="9757809at2"/>
<protein>
    <recommendedName>
        <fullName evidence="3">Sortilin N-terminal domain-containing protein</fullName>
    </recommendedName>
</protein>
<evidence type="ECO:0000256" key="1">
    <source>
        <dbReference type="ARBA" id="ARBA00022737"/>
    </source>
</evidence>
<dbReference type="PANTHER" id="PTHR43739">
    <property type="entry name" value="XYLOGLUCANASE (EUROFUNG)"/>
    <property type="match status" value="1"/>
</dbReference>
<keyword evidence="2" id="KW-0732">Signal</keyword>
<name>A0A1H2WKN2_9FLAO</name>
<dbReference type="Gene3D" id="2.130.10.10">
    <property type="entry name" value="YVTN repeat-like/Quinoprotein amine dehydrogenase"/>
    <property type="match status" value="4"/>
</dbReference>
<dbReference type="Proteomes" id="UP000182771">
    <property type="component" value="Unassembled WGS sequence"/>
</dbReference>
<proteinExistence type="predicted"/>
<dbReference type="InterPro" id="IPR052025">
    <property type="entry name" value="Xyloglucanase_GH74"/>
</dbReference>
<dbReference type="GO" id="GO:0010411">
    <property type="term" value="P:xyloglucan metabolic process"/>
    <property type="evidence" value="ECO:0007669"/>
    <property type="project" value="TreeGrafter"/>
</dbReference>
<dbReference type="EMBL" id="FNND01000004">
    <property type="protein sequence ID" value="SDW81182.1"/>
    <property type="molecule type" value="Genomic_DNA"/>
</dbReference>
<dbReference type="RefSeq" id="WP_016420754.1">
    <property type="nucleotide sequence ID" value="NZ_FNND01000004.1"/>
</dbReference>
<evidence type="ECO:0000259" key="3">
    <source>
        <dbReference type="Pfam" id="PF15902"/>
    </source>
</evidence>
<reference evidence="4 5" key="1">
    <citation type="submission" date="2016-10" db="EMBL/GenBank/DDBJ databases">
        <authorList>
            <person name="Varghese N."/>
            <person name="Submissions S."/>
        </authorList>
    </citation>
    <scope>NUCLEOTIDE SEQUENCE [LARGE SCALE GENOMIC DNA]</scope>
    <source>
        <strain evidence="4 5">DSM 11449</strain>
    </source>
</reference>
<feature type="chain" id="PRO_5028833498" description="Sortilin N-terminal domain-containing protein" evidence="2">
    <location>
        <begin position="19"/>
        <end position="879"/>
    </location>
</feature>
<dbReference type="AlphaFoldDB" id="A0A1H2WKN2"/>
<keyword evidence="1" id="KW-0677">Repeat</keyword>
<dbReference type="SUPFAM" id="SSF50939">
    <property type="entry name" value="Sialidases"/>
    <property type="match status" value="1"/>
</dbReference>
<comment type="caution">
    <text evidence="4">The sequence shown here is derived from an EMBL/GenBank/DDBJ whole genome shotgun (WGS) entry which is preliminary data.</text>
</comment>
<gene>
    <name evidence="4" type="ORF">SAMN05444420_104124</name>
</gene>
<organism evidence="4 5">
    <name type="scientific">Capnocytophaga granulosa</name>
    <dbReference type="NCBI Taxonomy" id="45242"/>
    <lineage>
        <taxon>Bacteria</taxon>
        <taxon>Pseudomonadati</taxon>
        <taxon>Bacteroidota</taxon>
        <taxon>Flavobacteriia</taxon>
        <taxon>Flavobacteriales</taxon>
        <taxon>Flavobacteriaceae</taxon>
        <taxon>Capnocytophaga</taxon>
    </lineage>
</organism>